<reference evidence="9" key="1">
    <citation type="submission" date="2011-08" db="EMBL/GenBank/DDBJ databases">
        <authorList>
            <person name="Rombauts S."/>
        </authorList>
    </citation>
    <scope>NUCLEOTIDE SEQUENCE</scope>
    <source>
        <strain evidence="9">London</strain>
    </source>
</reference>
<dbReference type="EnsemblMetazoa" id="tetur01g05240.1">
    <property type="protein sequence ID" value="tetur01g05240.1"/>
    <property type="gene ID" value="tetur01g05240"/>
</dbReference>
<comment type="similarity">
    <text evidence="2">Belongs to the SNF2/RAD54 helicase family.</text>
</comment>
<dbReference type="InterPro" id="IPR044574">
    <property type="entry name" value="ARIP4-like"/>
</dbReference>
<keyword evidence="4" id="KW-0347">Helicase</keyword>
<dbReference type="AlphaFoldDB" id="T1JR14"/>
<dbReference type="PANTHER" id="PTHR45797">
    <property type="entry name" value="RAD54-LIKE"/>
    <property type="match status" value="1"/>
</dbReference>
<reference evidence="8" key="2">
    <citation type="submission" date="2015-06" db="UniProtKB">
        <authorList>
            <consortium name="EnsemblMetazoa"/>
        </authorList>
    </citation>
    <scope>IDENTIFICATION</scope>
</reference>
<evidence type="ECO:0000256" key="4">
    <source>
        <dbReference type="ARBA" id="ARBA00022806"/>
    </source>
</evidence>
<name>T1JR14_TETUR</name>
<evidence type="ECO:0000256" key="6">
    <source>
        <dbReference type="ARBA" id="ARBA00023125"/>
    </source>
</evidence>
<evidence type="ECO:0000313" key="9">
    <source>
        <dbReference type="Proteomes" id="UP000015104"/>
    </source>
</evidence>
<accession>T1JR14</accession>
<sequence>MAQFVKPNLLGTKKEFTNRFVNPISNGQHIDSTPDDVDLMKKRAYVLYKSLDGCS</sequence>
<keyword evidence="7" id="KW-0539">Nucleus</keyword>
<evidence type="ECO:0000256" key="5">
    <source>
        <dbReference type="ARBA" id="ARBA00022840"/>
    </source>
</evidence>
<dbReference type="GO" id="GO:0004386">
    <property type="term" value="F:helicase activity"/>
    <property type="evidence" value="ECO:0007669"/>
    <property type="project" value="UniProtKB-KW"/>
</dbReference>
<evidence type="ECO:0000256" key="3">
    <source>
        <dbReference type="ARBA" id="ARBA00022741"/>
    </source>
</evidence>
<dbReference type="EMBL" id="CAEY01000443">
    <property type="status" value="NOT_ANNOTATED_CDS"/>
    <property type="molecule type" value="Genomic_DNA"/>
</dbReference>
<dbReference type="InterPro" id="IPR038718">
    <property type="entry name" value="SNF2-like_sf"/>
</dbReference>
<dbReference type="GO" id="GO:0005524">
    <property type="term" value="F:ATP binding"/>
    <property type="evidence" value="ECO:0007669"/>
    <property type="project" value="UniProtKB-KW"/>
</dbReference>
<dbReference type="HOGENOM" id="CLU_3034921_0_0_1"/>
<keyword evidence="4" id="KW-0378">Hydrolase</keyword>
<dbReference type="PANTHER" id="PTHR45797:SF3">
    <property type="entry name" value="TRANSCRIPTIONAL REGULATOR ATRX HOMOLOG"/>
    <property type="match status" value="1"/>
</dbReference>
<evidence type="ECO:0000256" key="1">
    <source>
        <dbReference type="ARBA" id="ARBA00004123"/>
    </source>
</evidence>
<dbReference type="eggNOG" id="KOG1015">
    <property type="taxonomic scope" value="Eukaryota"/>
</dbReference>
<dbReference type="STRING" id="32264.T1JR14"/>
<keyword evidence="3" id="KW-0547">Nucleotide-binding</keyword>
<dbReference type="Gene3D" id="3.40.50.10810">
    <property type="entry name" value="Tandem AAA-ATPase domain"/>
    <property type="match status" value="1"/>
</dbReference>
<evidence type="ECO:0000313" key="8">
    <source>
        <dbReference type="EnsemblMetazoa" id="tetur01g05240.1"/>
    </source>
</evidence>
<keyword evidence="9" id="KW-1185">Reference proteome</keyword>
<organism evidence="8 9">
    <name type="scientific">Tetranychus urticae</name>
    <name type="common">Two-spotted spider mite</name>
    <dbReference type="NCBI Taxonomy" id="32264"/>
    <lineage>
        <taxon>Eukaryota</taxon>
        <taxon>Metazoa</taxon>
        <taxon>Ecdysozoa</taxon>
        <taxon>Arthropoda</taxon>
        <taxon>Chelicerata</taxon>
        <taxon>Arachnida</taxon>
        <taxon>Acari</taxon>
        <taxon>Acariformes</taxon>
        <taxon>Trombidiformes</taxon>
        <taxon>Prostigmata</taxon>
        <taxon>Eleutherengona</taxon>
        <taxon>Raphignathae</taxon>
        <taxon>Tetranychoidea</taxon>
        <taxon>Tetranychidae</taxon>
        <taxon>Tetranychus</taxon>
    </lineage>
</organism>
<evidence type="ECO:0000256" key="7">
    <source>
        <dbReference type="ARBA" id="ARBA00023242"/>
    </source>
</evidence>
<dbReference type="GO" id="GO:0005634">
    <property type="term" value="C:nucleus"/>
    <property type="evidence" value="ECO:0007669"/>
    <property type="project" value="UniProtKB-SubCell"/>
</dbReference>
<keyword evidence="6" id="KW-0238">DNA-binding</keyword>
<comment type="subcellular location">
    <subcellularLocation>
        <location evidence="1">Nucleus</location>
    </subcellularLocation>
</comment>
<dbReference type="Proteomes" id="UP000015104">
    <property type="component" value="Unassembled WGS sequence"/>
</dbReference>
<protein>
    <submittedName>
        <fullName evidence="8">Uncharacterized protein</fullName>
    </submittedName>
</protein>
<dbReference type="GO" id="GO:0016887">
    <property type="term" value="F:ATP hydrolysis activity"/>
    <property type="evidence" value="ECO:0007669"/>
    <property type="project" value="InterPro"/>
</dbReference>
<proteinExistence type="inferred from homology"/>
<keyword evidence="5" id="KW-0067">ATP-binding</keyword>
<dbReference type="GO" id="GO:0003677">
    <property type="term" value="F:DNA binding"/>
    <property type="evidence" value="ECO:0007669"/>
    <property type="project" value="UniProtKB-KW"/>
</dbReference>
<evidence type="ECO:0000256" key="2">
    <source>
        <dbReference type="ARBA" id="ARBA00007025"/>
    </source>
</evidence>